<evidence type="ECO:0000256" key="7">
    <source>
        <dbReference type="RuleBase" id="RU361257"/>
    </source>
</evidence>
<organism evidence="8 9">
    <name type="scientific">Qipengyuania citrea</name>
    <dbReference type="NCBI Taxonomy" id="225971"/>
    <lineage>
        <taxon>Bacteria</taxon>
        <taxon>Pseudomonadati</taxon>
        <taxon>Pseudomonadota</taxon>
        <taxon>Alphaproteobacteria</taxon>
        <taxon>Sphingomonadales</taxon>
        <taxon>Erythrobacteraceae</taxon>
        <taxon>Qipengyuania</taxon>
    </lineage>
</organism>
<evidence type="ECO:0000256" key="1">
    <source>
        <dbReference type="ARBA" id="ARBA00006594"/>
    </source>
</evidence>
<dbReference type="PRINTS" id="PR00505">
    <property type="entry name" value="D12N6MTFRASE"/>
</dbReference>
<evidence type="ECO:0000313" key="9">
    <source>
        <dbReference type="Proteomes" id="UP001056619"/>
    </source>
</evidence>
<dbReference type="SUPFAM" id="SSF53335">
    <property type="entry name" value="S-adenosyl-L-methionine-dependent methyltransferases"/>
    <property type="match status" value="1"/>
</dbReference>
<evidence type="ECO:0000256" key="2">
    <source>
        <dbReference type="ARBA" id="ARBA00011900"/>
    </source>
</evidence>
<keyword evidence="9" id="KW-1185">Reference proteome</keyword>
<dbReference type="EMBL" id="CP098494">
    <property type="protein sequence ID" value="USA62207.1"/>
    <property type="molecule type" value="Genomic_DNA"/>
</dbReference>
<dbReference type="EC" id="2.1.1.72" evidence="2 7"/>
<evidence type="ECO:0000256" key="5">
    <source>
        <dbReference type="ARBA" id="ARBA00022691"/>
    </source>
</evidence>
<evidence type="ECO:0000313" key="8">
    <source>
        <dbReference type="EMBL" id="USA62207.1"/>
    </source>
</evidence>
<dbReference type="PANTHER" id="PTHR30481:SF3">
    <property type="entry name" value="DNA ADENINE METHYLASE"/>
    <property type="match status" value="1"/>
</dbReference>
<dbReference type="RefSeq" id="WP_301642630.1">
    <property type="nucleotide sequence ID" value="NZ_CP098494.1"/>
</dbReference>
<comment type="similarity">
    <text evidence="1 7">Belongs to the N(4)/N(6)-methyltransferase family.</text>
</comment>
<evidence type="ECO:0000256" key="4">
    <source>
        <dbReference type="ARBA" id="ARBA00022679"/>
    </source>
</evidence>
<name>A0ABY4U957_9SPHN</name>
<comment type="catalytic activity">
    <reaction evidence="6 7">
        <text>a 2'-deoxyadenosine in DNA + S-adenosyl-L-methionine = an N(6)-methyl-2'-deoxyadenosine in DNA + S-adenosyl-L-homocysteine + H(+)</text>
        <dbReference type="Rhea" id="RHEA:15197"/>
        <dbReference type="Rhea" id="RHEA-COMP:12418"/>
        <dbReference type="Rhea" id="RHEA-COMP:12419"/>
        <dbReference type="ChEBI" id="CHEBI:15378"/>
        <dbReference type="ChEBI" id="CHEBI:57856"/>
        <dbReference type="ChEBI" id="CHEBI:59789"/>
        <dbReference type="ChEBI" id="CHEBI:90615"/>
        <dbReference type="ChEBI" id="CHEBI:90616"/>
        <dbReference type="EC" id="2.1.1.72"/>
    </reaction>
</comment>
<gene>
    <name evidence="8" type="ORF">NCF85_04270</name>
</gene>
<sequence>MKPFLKWAGGKRWLFSPEFKDQLPKFDRYIEPFLGGGAGFFALNPPNAILGDINPELINLYREIRANPLRIERGLKHLQEHHSKRTYYTIRSRGYSPGTLGAIRTLYLNRTCWNGLFRLNMKGQFNVPIGTKTAIFDATEEFSEYANVLRNSELRCGDFEEIIDCGKSGDLIFVDPPYTVKHNVNGFVKYNEAIFSWADQERLAAALVRAKSRGAAVVLTNADHESVRTLYCGFGTHTSVSRASVISGKASGRSQTTEFLLVA</sequence>
<dbReference type="GO" id="GO:0009007">
    <property type="term" value="F:site-specific DNA-methyltransferase (adenine-specific) activity"/>
    <property type="evidence" value="ECO:0007669"/>
    <property type="project" value="UniProtKB-EC"/>
</dbReference>
<keyword evidence="5 7" id="KW-0949">S-adenosyl-L-methionine</keyword>
<keyword evidence="3 7" id="KW-0489">Methyltransferase</keyword>
<dbReference type="Pfam" id="PF02086">
    <property type="entry name" value="MethyltransfD12"/>
    <property type="match status" value="1"/>
</dbReference>
<dbReference type="PANTHER" id="PTHR30481">
    <property type="entry name" value="DNA ADENINE METHYLASE"/>
    <property type="match status" value="1"/>
</dbReference>
<keyword evidence="4 7" id="KW-0808">Transferase</keyword>
<dbReference type="Gene3D" id="1.10.1020.10">
    <property type="entry name" value="Adenine-specific Methyltransferase, Domain 2"/>
    <property type="match status" value="1"/>
</dbReference>
<dbReference type="InterPro" id="IPR012263">
    <property type="entry name" value="M_m6A_EcoRV"/>
</dbReference>
<dbReference type="InterPro" id="IPR029063">
    <property type="entry name" value="SAM-dependent_MTases_sf"/>
</dbReference>
<dbReference type="PIRSF" id="PIRSF000398">
    <property type="entry name" value="M_m6A_EcoRV"/>
    <property type="match status" value="1"/>
</dbReference>
<proteinExistence type="inferred from homology"/>
<reference evidence="8 9" key="1">
    <citation type="submission" date="2022-06" db="EMBL/GenBank/DDBJ databases">
        <authorList>
            <person name="Liu G."/>
        </authorList>
    </citation>
    <scope>NUCLEOTIDE SEQUENCE [LARGE SCALE GENOMIC DNA]</scope>
    <source>
        <strain evidence="8 9">E4</strain>
    </source>
</reference>
<dbReference type="InterPro" id="IPR002052">
    <property type="entry name" value="DNA_methylase_N6_adenine_CS"/>
</dbReference>
<dbReference type="Gene3D" id="3.40.50.150">
    <property type="entry name" value="Vaccinia Virus protein VP39"/>
    <property type="match status" value="1"/>
</dbReference>
<evidence type="ECO:0000256" key="3">
    <source>
        <dbReference type="ARBA" id="ARBA00022603"/>
    </source>
</evidence>
<dbReference type="GO" id="GO:0032259">
    <property type="term" value="P:methylation"/>
    <property type="evidence" value="ECO:0007669"/>
    <property type="project" value="UniProtKB-KW"/>
</dbReference>
<dbReference type="Proteomes" id="UP001056619">
    <property type="component" value="Chromosome"/>
</dbReference>
<dbReference type="NCBIfam" id="TIGR00571">
    <property type="entry name" value="dam"/>
    <property type="match status" value="1"/>
</dbReference>
<dbReference type="PROSITE" id="PS00092">
    <property type="entry name" value="N6_MTASE"/>
    <property type="match status" value="1"/>
</dbReference>
<protein>
    <recommendedName>
        <fullName evidence="2 7">Site-specific DNA-methyltransferase (adenine-specific)</fullName>
        <ecNumber evidence="2 7">2.1.1.72</ecNumber>
    </recommendedName>
</protein>
<dbReference type="InterPro" id="IPR023095">
    <property type="entry name" value="Ade_MeTrfase_dom_2"/>
</dbReference>
<evidence type="ECO:0000256" key="6">
    <source>
        <dbReference type="ARBA" id="ARBA00047942"/>
    </source>
</evidence>
<accession>A0ABY4U957</accession>
<dbReference type="InterPro" id="IPR012327">
    <property type="entry name" value="MeTrfase_D12"/>
</dbReference>